<proteinExistence type="predicted"/>
<comment type="caution">
    <text evidence="1">The sequence shown here is derived from an EMBL/GenBank/DDBJ whole genome shotgun (WGS) entry which is preliminary data.</text>
</comment>
<evidence type="ECO:0000313" key="1">
    <source>
        <dbReference type="EMBL" id="GAA3665228.1"/>
    </source>
</evidence>
<organism evidence="1 2">
    <name type="scientific">Lentzea roselyniae</name>
    <dbReference type="NCBI Taxonomy" id="531940"/>
    <lineage>
        <taxon>Bacteria</taxon>
        <taxon>Bacillati</taxon>
        <taxon>Actinomycetota</taxon>
        <taxon>Actinomycetes</taxon>
        <taxon>Pseudonocardiales</taxon>
        <taxon>Pseudonocardiaceae</taxon>
        <taxon>Lentzea</taxon>
    </lineage>
</organism>
<dbReference type="EMBL" id="BAABBE010000019">
    <property type="protein sequence ID" value="GAA3665228.1"/>
    <property type="molecule type" value="Genomic_DNA"/>
</dbReference>
<accession>A0ABP7BMK1</accession>
<gene>
    <name evidence="1" type="ORF">GCM10022267_59330</name>
</gene>
<name>A0ABP7BMK1_9PSEU</name>
<evidence type="ECO:0000313" key="2">
    <source>
        <dbReference type="Proteomes" id="UP001500711"/>
    </source>
</evidence>
<protein>
    <submittedName>
        <fullName evidence="1">Uncharacterized protein</fullName>
    </submittedName>
</protein>
<dbReference type="Proteomes" id="UP001500711">
    <property type="component" value="Unassembled WGS sequence"/>
</dbReference>
<reference evidence="2" key="1">
    <citation type="journal article" date="2019" name="Int. J. Syst. Evol. Microbiol.">
        <title>The Global Catalogue of Microorganisms (GCM) 10K type strain sequencing project: providing services to taxonomists for standard genome sequencing and annotation.</title>
        <authorList>
            <consortium name="The Broad Institute Genomics Platform"/>
            <consortium name="The Broad Institute Genome Sequencing Center for Infectious Disease"/>
            <person name="Wu L."/>
            <person name="Ma J."/>
        </authorList>
    </citation>
    <scope>NUCLEOTIDE SEQUENCE [LARGE SCALE GENOMIC DNA]</scope>
    <source>
        <strain evidence="2">JCM 17494</strain>
    </source>
</reference>
<sequence>MPMSSVTYALAAKIVIATQTTPDTANQATYPQEVFMRQGCQRLHPDALVRAPEQAVGCALLG</sequence>
<keyword evidence="2" id="KW-1185">Reference proteome</keyword>